<dbReference type="InterPro" id="IPR017473">
    <property type="entry name" value="Undecaprenyl-P_gluc_Ptfrase"/>
</dbReference>
<dbReference type="InterPro" id="IPR003362">
    <property type="entry name" value="Bact_transf"/>
</dbReference>
<name>A0ABW5RAP7_9BACL</name>
<dbReference type="Pfam" id="PF02397">
    <property type="entry name" value="Bac_transf"/>
    <property type="match status" value="1"/>
</dbReference>
<dbReference type="NCBIfam" id="TIGR03023">
    <property type="entry name" value="WcaJ_sugtrans"/>
    <property type="match status" value="1"/>
</dbReference>
<keyword evidence="10" id="KW-1185">Reference proteome</keyword>
<dbReference type="InterPro" id="IPR036291">
    <property type="entry name" value="NAD(P)-bd_dom_sf"/>
</dbReference>
<feature type="domain" description="Bacterial sugar transferase" evidence="8">
    <location>
        <begin position="279"/>
        <end position="459"/>
    </location>
</feature>
<reference evidence="10" key="1">
    <citation type="journal article" date="2019" name="Int. J. Syst. Evol. Microbiol.">
        <title>The Global Catalogue of Microorganisms (GCM) 10K type strain sequencing project: providing services to taxonomists for standard genome sequencing and annotation.</title>
        <authorList>
            <consortium name="The Broad Institute Genomics Platform"/>
            <consortium name="The Broad Institute Genome Sequencing Center for Infectious Disease"/>
            <person name="Wu L."/>
            <person name="Ma J."/>
        </authorList>
    </citation>
    <scope>NUCLEOTIDE SEQUENCE [LARGE SCALE GENOMIC DNA]</scope>
    <source>
        <strain evidence="10">KCTC 33676</strain>
    </source>
</reference>
<dbReference type="Gene3D" id="3.40.50.720">
    <property type="entry name" value="NAD(P)-binding Rossmann-like Domain"/>
    <property type="match status" value="1"/>
</dbReference>
<dbReference type="Proteomes" id="UP001597497">
    <property type="component" value="Unassembled WGS sequence"/>
</dbReference>
<evidence type="ECO:0000256" key="4">
    <source>
        <dbReference type="ARBA" id="ARBA00022692"/>
    </source>
</evidence>
<dbReference type="PANTHER" id="PTHR30576">
    <property type="entry name" value="COLANIC BIOSYNTHESIS UDP-GLUCOSE LIPID CARRIER TRANSFERASE"/>
    <property type="match status" value="1"/>
</dbReference>
<evidence type="ECO:0000313" key="10">
    <source>
        <dbReference type="Proteomes" id="UP001597497"/>
    </source>
</evidence>
<dbReference type="EC" id="2.7.8.31" evidence="9"/>
<feature type="transmembrane region" description="Helical" evidence="7">
    <location>
        <begin position="83"/>
        <end position="106"/>
    </location>
</feature>
<accession>A0ABW5RAP7</accession>
<evidence type="ECO:0000256" key="5">
    <source>
        <dbReference type="ARBA" id="ARBA00022989"/>
    </source>
</evidence>
<keyword evidence="5 7" id="KW-1133">Transmembrane helix</keyword>
<gene>
    <name evidence="9" type="ORF">ACFSUC_10390</name>
</gene>
<comment type="subcellular location">
    <subcellularLocation>
        <location evidence="1">Membrane</location>
        <topology evidence="1">Multi-pass membrane protein</topology>
    </subcellularLocation>
</comment>
<feature type="transmembrane region" description="Helical" evidence="7">
    <location>
        <begin position="50"/>
        <end position="71"/>
    </location>
</feature>
<evidence type="ECO:0000256" key="7">
    <source>
        <dbReference type="SAM" id="Phobius"/>
    </source>
</evidence>
<sequence>MIRQSSRFLSQIYALVDFIAIQFIFLLAWWLKFKSGFLFFENPLPFSVYFAWSVVYGIIAVVTGFLVDFYLPKRKRRFSYELYKIIQVHVLSFLVLLSLLFFVKQLNLSRQFLGMFLTGNILIITIYRYVLKVMLRRARVKGYNKQFVLILGAGSLGKRFYHNLSKFPELGYEVVGFLDDYAVRLEEQGYPSLLGKVDELSTIIEEELIDEVVVALPLEAHYKYGQIIEICEKSGVKVLIIPDYYDYLPARPYFTNFAGIPLISVRDIPLDELKNRFLKRAFDIGFSLAAIIVTLPLLIMIAIGVKTTSRGSVFFRQERVGHNRRKFHMLKFRTMKIQTELHSDTKWTVENDPRVTRFGTLLRKTSLDELPQFFNVLLGNMSVVGPRPERPYFVDQFKEEIPKYMVKHQIRPGITGWAQSNGFRGDTSIEERIQYDLFYIENWSFLFDVRIICKTIRNGFRNRNAY</sequence>
<evidence type="ECO:0000256" key="6">
    <source>
        <dbReference type="ARBA" id="ARBA00023136"/>
    </source>
</evidence>
<comment type="caution">
    <text evidence="9">The sequence shown here is derived from an EMBL/GenBank/DDBJ whole genome shotgun (WGS) entry which is preliminary data.</text>
</comment>
<dbReference type="PANTHER" id="PTHR30576:SF0">
    <property type="entry name" value="UNDECAPRENYL-PHOSPHATE N-ACETYLGALACTOSAMINYL 1-PHOSPHATE TRANSFERASE-RELATED"/>
    <property type="match status" value="1"/>
</dbReference>
<comment type="similarity">
    <text evidence="2">Belongs to the bacterial sugar transferase family.</text>
</comment>
<dbReference type="NCBIfam" id="TIGR03025">
    <property type="entry name" value="EPS_sugtrans"/>
    <property type="match status" value="1"/>
</dbReference>
<dbReference type="InterPro" id="IPR017475">
    <property type="entry name" value="EPS_sugar_tfrase"/>
</dbReference>
<keyword evidence="4 7" id="KW-0812">Transmembrane</keyword>
<keyword evidence="6 7" id="KW-0472">Membrane</keyword>
<organism evidence="9 10">
    <name type="scientific">Marinicrinis sediminis</name>
    <dbReference type="NCBI Taxonomy" id="1652465"/>
    <lineage>
        <taxon>Bacteria</taxon>
        <taxon>Bacillati</taxon>
        <taxon>Bacillota</taxon>
        <taxon>Bacilli</taxon>
        <taxon>Bacillales</taxon>
        <taxon>Paenibacillaceae</taxon>
    </lineage>
</organism>
<evidence type="ECO:0000259" key="8">
    <source>
        <dbReference type="Pfam" id="PF02397"/>
    </source>
</evidence>
<dbReference type="SUPFAM" id="SSF51735">
    <property type="entry name" value="NAD(P)-binding Rossmann-fold domains"/>
    <property type="match status" value="1"/>
</dbReference>
<dbReference type="Pfam" id="PF13727">
    <property type="entry name" value="CoA_binding_3"/>
    <property type="match status" value="1"/>
</dbReference>
<proteinExistence type="inferred from homology"/>
<dbReference type="EMBL" id="JBHUMM010000023">
    <property type="protein sequence ID" value="MFD2672013.1"/>
    <property type="molecule type" value="Genomic_DNA"/>
</dbReference>
<feature type="transmembrane region" description="Helical" evidence="7">
    <location>
        <begin position="12"/>
        <end position="30"/>
    </location>
</feature>
<keyword evidence="3 9" id="KW-0808">Transferase</keyword>
<dbReference type="RefSeq" id="WP_379929496.1">
    <property type="nucleotide sequence ID" value="NZ_JBHUMM010000023.1"/>
</dbReference>
<evidence type="ECO:0000256" key="2">
    <source>
        <dbReference type="ARBA" id="ARBA00006464"/>
    </source>
</evidence>
<feature type="transmembrane region" description="Helical" evidence="7">
    <location>
        <begin position="112"/>
        <end position="131"/>
    </location>
</feature>
<evidence type="ECO:0000256" key="3">
    <source>
        <dbReference type="ARBA" id="ARBA00022679"/>
    </source>
</evidence>
<evidence type="ECO:0000313" key="9">
    <source>
        <dbReference type="EMBL" id="MFD2672013.1"/>
    </source>
</evidence>
<feature type="transmembrane region" description="Helical" evidence="7">
    <location>
        <begin position="284"/>
        <end position="305"/>
    </location>
</feature>
<dbReference type="GO" id="GO:0089702">
    <property type="term" value="F:undecaprenyl-phosphate glucose phosphotransferase activity"/>
    <property type="evidence" value="ECO:0007669"/>
    <property type="project" value="UniProtKB-EC"/>
</dbReference>
<evidence type="ECO:0000256" key="1">
    <source>
        <dbReference type="ARBA" id="ARBA00004141"/>
    </source>
</evidence>
<protein>
    <submittedName>
        <fullName evidence="9">Undecaprenyl-phosphate glucose phosphotransferase</fullName>
        <ecNumber evidence="9">2.7.8.31</ecNumber>
    </submittedName>
</protein>